<name>A0A6C0M4V0_9ZZZZ</name>
<keyword evidence="1" id="KW-1133">Transmembrane helix</keyword>
<dbReference type="EMBL" id="MN740631">
    <property type="protein sequence ID" value="QHU36794.1"/>
    <property type="molecule type" value="Genomic_DNA"/>
</dbReference>
<protein>
    <submittedName>
        <fullName evidence="2">Uncharacterized protein</fullName>
    </submittedName>
</protein>
<dbReference type="AlphaFoldDB" id="A0A6C0M4V0"/>
<sequence length="83" mass="9773">MMLREKIIEQCLQAMKRDDVKKELKQMFHPVIDMIMQEIYPYIYLSVVFVMISFLLTLGIFIMLIRTCYVKGQCHPLAIGTPC</sequence>
<reference evidence="2" key="1">
    <citation type="journal article" date="2020" name="Nature">
        <title>Giant virus diversity and host interactions through global metagenomics.</title>
        <authorList>
            <person name="Schulz F."/>
            <person name="Roux S."/>
            <person name="Paez-Espino D."/>
            <person name="Jungbluth S."/>
            <person name="Walsh D.A."/>
            <person name="Denef V.J."/>
            <person name="McMahon K.D."/>
            <person name="Konstantinidis K.T."/>
            <person name="Eloe-Fadrosh E.A."/>
            <person name="Kyrpides N.C."/>
            <person name="Woyke T."/>
        </authorList>
    </citation>
    <scope>NUCLEOTIDE SEQUENCE</scope>
    <source>
        <strain evidence="2">GVMAG-S-1035124-57</strain>
    </source>
</reference>
<feature type="transmembrane region" description="Helical" evidence="1">
    <location>
        <begin position="42"/>
        <end position="65"/>
    </location>
</feature>
<evidence type="ECO:0000313" key="2">
    <source>
        <dbReference type="EMBL" id="QHU36794.1"/>
    </source>
</evidence>
<proteinExistence type="predicted"/>
<keyword evidence="1" id="KW-0472">Membrane</keyword>
<keyword evidence="1" id="KW-0812">Transmembrane</keyword>
<accession>A0A6C0M4V0</accession>
<evidence type="ECO:0000256" key="1">
    <source>
        <dbReference type="SAM" id="Phobius"/>
    </source>
</evidence>
<organism evidence="2">
    <name type="scientific">viral metagenome</name>
    <dbReference type="NCBI Taxonomy" id="1070528"/>
    <lineage>
        <taxon>unclassified sequences</taxon>
        <taxon>metagenomes</taxon>
        <taxon>organismal metagenomes</taxon>
    </lineage>
</organism>